<feature type="domain" description="SCAN box" evidence="3">
    <location>
        <begin position="19"/>
        <end position="79"/>
    </location>
</feature>
<evidence type="ECO:0000259" key="3">
    <source>
        <dbReference type="PROSITE" id="PS50804"/>
    </source>
</evidence>
<dbReference type="PANTHER" id="PTHR45935:SF15">
    <property type="entry name" value="SCAN BOX DOMAIN-CONTAINING PROTEIN"/>
    <property type="match status" value="1"/>
</dbReference>
<dbReference type="Gene3D" id="1.10.4020.10">
    <property type="entry name" value="DNA breaking-rejoining enzymes"/>
    <property type="match status" value="1"/>
</dbReference>
<keyword evidence="5" id="KW-1185">Reference proteome</keyword>
<evidence type="ECO:0000313" key="4">
    <source>
        <dbReference type="Ensembl" id="ENSGAGP00000002194.1"/>
    </source>
</evidence>
<dbReference type="STRING" id="38772.ENSGAGP00000002194"/>
<accession>A0A452GKD1</accession>
<feature type="compositionally biased region" description="Polar residues" evidence="2">
    <location>
        <begin position="118"/>
        <end position="130"/>
    </location>
</feature>
<dbReference type="InterPro" id="IPR003309">
    <property type="entry name" value="SCAN_dom"/>
</dbReference>
<protein>
    <recommendedName>
        <fullName evidence="3">SCAN box domain-containing protein</fullName>
    </recommendedName>
</protein>
<reference evidence="4" key="3">
    <citation type="submission" date="2025-09" db="UniProtKB">
        <authorList>
            <consortium name="Ensembl"/>
        </authorList>
    </citation>
    <scope>IDENTIFICATION</scope>
</reference>
<dbReference type="PANTHER" id="PTHR45935">
    <property type="entry name" value="PROTEIN ZBED8-RELATED"/>
    <property type="match status" value="1"/>
</dbReference>
<feature type="region of interest" description="Disordered" evidence="2">
    <location>
        <begin position="82"/>
        <end position="177"/>
    </location>
</feature>
<evidence type="ECO:0000256" key="1">
    <source>
        <dbReference type="ARBA" id="ARBA00023242"/>
    </source>
</evidence>
<dbReference type="Proteomes" id="UP000291020">
    <property type="component" value="Unassembled WGS sequence"/>
</dbReference>
<reference evidence="4" key="2">
    <citation type="submission" date="2025-08" db="UniProtKB">
        <authorList>
            <consortium name="Ensembl"/>
        </authorList>
    </citation>
    <scope>IDENTIFICATION</scope>
</reference>
<dbReference type="InterPro" id="IPR038269">
    <property type="entry name" value="SCAN_sf"/>
</dbReference>
<keyword evidence="1" id="KW-0539">Nucleus</keyword>
<name>A0A452GKD1_9SAUR</name>
<evidence type="ECO:0000313" key="5">
    <source>
        <dbReference type="Proteomes" id="UP000291020"/>
    </source>
</evidence>
<organism evidence="4 5">
    <name type="scientific">Gopherus agassizii</name>
    <name type="common">Agassiz's desert tortoise</name>
    <dbReference type="NCBI Taxonomy" id="38772"/>
    <lineage>
        <taxon>Eukaryota</taxon>
        <taxon>Metazoa</taxon>
        <taxon>Chordata</taxon>
        <taxon>Craniata</taxon>
        <taxon>Vertebrata</taxon>
        <taxon>Euteleostomi</taxon>
        <taxon>Archelosauria</taxon>
        <taxon>Testudinata</taxon>
        <taxon>Testudines</taxon>
        <taxon>Cryptodira</taxon>
        <taxon>Durocryptodira</taxon>
        <taxon>Testudinoidea</taxon>
        <taxon>Testudinidae</taxon>
        <taxon>Gopherus</taxon>
    </lineage>
</organism>
<dbReference type="Pfam" id="PF02023">
    <property type="entry name" value="SCAN"/>
    <property type="match status" value="1"/>
</dbReference>
<proteinExistence type="predicted"/>
<sequence length="177" mass="20067">WYQKWGLCPNVDVSLETFRQQFQSLAYNAGAHPRLVAQELRDLCQRWLQPDRQNPEELMQQIVLEQFLHILPSRGRAWVLRRVNTRTKPRTPPRGQGPRYRCPKSPPRQTPVGPETGASRTQRSPATSQKIPDGWSGPRSVTVPSGPSETAFAANPSCTALVFPEDSSSRPTPRKWD</sequence>
<dbReference type="AlphaFoldDB" id="A0A452GKD1"/>
<dbReference type="InterPro" id="IPR050916">
    <property type="entry name" value="SCAN-C2H2_zinc_finger"/>
</dbReference>
<evidence type="ECO:0000256" key="2">
    <source>
        <dbReference type="SAM" id="MobiDB-lite"/>
    </source>
</evidence>
<dbReference type="Ensembl" id="ENSGAGT00000002503.1">
    <property type="protein sequence ID" value="ENSGAGP00000002194.1"/>
    <property type="gene ID" value="ENSGAGG00000001771.1"/>
</dbReference>
<dbReference type="SMART" id="SM00431">
    <property type="entry name" value="SCAN"/>
    <property type="match status" value="1"/>
</dbReference>
<dbReference type="SUPFAM" id="SSF47353">
    <property type="entry name" value="Retrovirus capsid dimerization domain-like"/>
    <property type="match status" value="1"/>
</dbReference>
<reference evidence="5" key="1">
    <citation type="journal article" date="2017" name="PLoS ONE">
        <title>The Agassiz's desert tortoise genome provides a resource for the conservation of a threatened species.</title>
        <authorList>
            <person name="Tollis M."/>
            <person name="DeNardo D.F."/>
            <person name="Cornelius J.A."/>
            <person name="Dolby G.A."/>
            <person name="Edwards T."/>
            <person name="Henen B.T."/>
            <person name="Karl A.E."/>
            <person name="Murphy R.W."/>
            <person name="Kusumi K."/>
        </authorList>
    </citation>
    <scope>NUCLEOTIDE SEQUENCE [LARGE SCALE GENOMIC DNA]</scope>
</reference>
<dbReference type="PROSITE" id="PS50804">
    <property type="entry name" value="SCAN_BOX"/>
    <property type="match status" value="1"/>
</dbReference>